<accession>A0A8H6VJX8</accession>
<gene>
    <name evidence="2" type="ORF">HII31_05526</name>
</gene>
<keyword evidence="1" id="KW-0472">Membrane</keyword>
<evidence type="ECO:0000313" key="2">
    <source>
        <dbReference type="EMBL" id="KAF7193182.1"/>
    </source>
</evidence>
<dbReference type="EMBL" id="JABCIY010000092">
    <property type="protein sequence ID" value="KAF7193182.1"/>
    <property type="molecule type" value="Genomic_DNA"/>
</dbReference>
<reference evidence="2" key="1">
    <citation type="submission" date="2020-04" db="EMBL/GenBank/DDBJ databases">
        <title>Draft genome resource of the tomato pathogen Pseudocercospora fuligena.</title>
        <authorList>
            <person name="Zaccaron A."/>
        </authorList>
    </citation>
    <scope>NUCLEOTIDE SEQUENCE</scope>
    <source>
        <strain evidence="2">PF001</strain>
    </source>
</reference>
<organism evidence="2 3">
    <name type="scientific">Pseudocercospora fuligena</name>
    <dbReference type="NCBI Taxonomy" id="685502"/>
    <lineage>
        <taxon>Eukaryota</taxon>
        <taxon>Fungi</taxon>
        <taxon>Dikarya</taxon>
        <taxon>Ascomycota</taxon>
        <taxon>Pezizomycotina</taxon>
        <taxon>Dothideomycetes</taxon>
        <taxon>Dothideomycetidae</taxon>
        <taxon>Mycosphaerellales</taxon>
        <taxon>Mycosphaerellaceae</taxon>
        <taxon>Pseudocercospora</taxon>
    </lineage>
</organism>
<proteinExistence type="predicted"/>
<sequence>MQQDAETKAQTPTVQQGVLVAYFDTANLPTFAVCILASLVFLYVSGEIIEATWSNPNSIVNLFFNIVKVSGAVVTFKVTEAAINIGMALWAMLSAVQRGLHKLEKRRDDQNWNKHSQPY</sequence>
<keyword evidence="1" id="KW-1133">Transmembrane helix</keyword>
<protein>
    <submittedName>
        <fullName evidence="2">Uncharacterized protein</fullName>
    </submittedName>
</protein>
<dbReference type="AlphaFoldDB" id="A0A8H6VJX8"/>
<feature type="transmembrane region" description="Helical" evidence="1">
    <location>
        <begin position="28"/>
        <end position="46"/>
    </location>
</feature>
<comment type="caution">
    <text evidence="2">The sequence shown here is derived from an EMBL/GenBank/DDBJ whole genome shotgun (WGS) entry which is preliminary data.</text>
</comment>
<name>A0A8H6VJX8_9PEZI</name>
<dbReference type="OrthoDB" id="10283752at2759"/>
<evidence type="ECO:0000313" key="3">
    <source>
        <dbReference type="Proteomes" id="UP000660729"/>
    </source>
</evidence>
<keyword evidence="1" id="KW-0812">Transmembrane</keyword>
<dbReference type="Proteomes" id="UP000660729">
    <property type="component" value="Unassembled WGS sequence"/>
</dbReference>
<evidence type="ECO:0000256" key="1">
    <source>
        <dbReference type="SAM" id="Phobius"/>
    </source>
</evidence>
<keyword evidence="3" id="KW-1185">Reference proteome</keyword>